<protein>
    <submittedName>
        <fullName evidence="3">Amidohydrolase family protein</fullName>
    </submittedName>
</protein>
<sequence length="315" mass="34815">MTHSDEAAGIHQIWSGLGLPGIIDVHTHFMPKSVMDKVWNYFDSAGPLVGRPWPINYRTDEAHRVATLRAFGVRRFTSLVYPHKPEMATWLNQWSSQFATETVDCLATATFYPEPGATEYVAAAIDSGTRVFKAHIQVGDYDPNDPLLDGVWGAIEDSGTPVVIHCGSGPQPGRFTGPDPVRRLLRRHPRLRLIIAHMGMPEYGEFLDICLDSEAVHLDTTMAFTAFIDESMPFPAEHEPRLRAAGERIVFGSDFPNIPYGYLDALRAVTGLPGVDDAWLRDVLHDNAARLFAVPLTSPVTGPAPHPRKAGDRDL</sequence>
<keyword evidence="4" id="KW-1185">Reference proteome</keyword>
<dbReference type="InterPro" id="IPR006680">
    <property type="entry name" value="Amidohydro-rel"/>
</dbReference>
<organism evidence="3 4">
    <name type="scientific">[Mycobacterium] crassicus</name>
    <dbReference type="NCBI Taxonomy" id="2872309"/>
    <lineage>
        <taxon>Bacteria</taxon>
        <taxon>Bacillati</taxon>
        <taxon>Actinomycetota</taxon>
        <taxon>Actinomycetes</taxon>
        <taxon>Mycobacteriales</taxon>
        <taxon>Mycobacteriaceae</taxon>
        <taxon>Mycolicibacter</taxon>
    </lineage>
</organism>
<proteinExistence type="predicted"/>
<gene>
    <name evidence="3" type="ORF">K6T79_04840</name>
</gene>
<name>A0ABU5XEZ3_9MYCO</name>
<dbReference type="EMBL" id="JAYJJR010000002">
    <property type="protein sequence ID" value="MEB3020367.1"/>
    <property type="molecule type" value="Genomic_DNA"/>
</dbReference>
<reference evidence="3 4" key="1">
    <citation type="submission" date="2023-12" db="EMBL/GenBank/DDBJ databases">
        <title>Description of new species of Mycobacterium terrae complex isolated from sewage at the Sao Paulo Zoological Park Foundation in Brazil.</title>
        <authorList>
            <person name="Romagnoli C.L."/>
            <person name="Conceicao E.C."/>
            <person name="Machado E."/>
            <person name="Barreto L.B.P.F."/>
            <person name="Sharma A."/>
            <person name="Silva N.M."/>
            <person name="Marques L.E."/>
            <person name="Juliana M.A."/>
            <person name="Lourenco M.C.S."/>
            <person name="Digiampietri L.A."/>
            <person name="Suffys P.N."/>
            <person name="Viana-Niero C."/>
        </authorList>
    </citation>
    <scope>NUCLEOTIDE SEQUENCE [LARGE SCALE GENOMIC DNA]</scope>
    <source>
        <strain evidence="3 4">MYC098</strain>
    </source>
</reference>
<evidence type="ECO:0000313" key="3">
    <source>
        <dbReference type="EMBL" id="MEB3020367.1"/>
    </source>
</evidence>
<dbReference type="Gene3D" id="3.20.20.140">
    <property type="entry name" value="Metal-dependent hydrolases"/>
    <property type="match status" value="1"/>
</dbReference>
<feature type="domain" description="Amidohydrolase-related" evidence="2">
    <location>
        <begin position="23"/>
        <end position="292"/>
    </location>
</feature>
<dbReference type="Pfam" id="PF04909">
    <property type="entry name" value="Amidohydro_2"/>
    <property type="match status" value="1"/>
</dbReference>
<evidence type="ECO:0000256" key="1">
    <source>
        <dbReference type="ARBA" id="ARBA00023239"/>
    </source>
</evidence>
<dbReference type="PANTHER" id="PTHR21240:SF28">
    <property type="entry name" value="ISO-OROTATE DECARBOXYLASE (EUROFUNG)"/>
    <property type="match status" value="1"/>
</dbReference>
<dbReference type="SUPFAM" id="SSF51556">
    <property type="entry name" value="Metallo-dependent hydrolases"/>
    <property type="match status" value="1"/>
</dbReference>
<dbReference type="InterPro" id="IPR032465">
    <property type="entry name" value="ACMSD"/>
</dbReference>
<evidence type="ECO:0000313" key="4">
    <source>
        <dbReference type="Proteomes" id="UP001299596"/>
    </source>
</evidence>
<keyword evidence="1" id="KW-0456">Lyase</keyword>
<comment type="caution">
    <text evidence="3">The sequence shown here is derived from an EMBL/GenBank/DDBJ whole genome shotgun (WGS) entry which is preliminary data.</text>
</comment>
<dbReference type="Proteomes" id="UP001299596">
    <property type="component" value="Unassembled WGS sequence"/>
</dbReference>
<accession>A0ABU5XEZ3</accession>
<evidence type="ECO:0000259" key="2">
    <source>
        <dbReference type="Pfam" id="PF04909"/>
    </source>
</evidence>
<dbReference type="RefSeq" id="WP_225405866.1">
    <property type="nucleotide sequence ID" value="NZ_JAYJJR010000002.1"/>
</dbReference>
<dbReference type="PANTHER" id="PTHR21240">
    <property type="entry name" value="2-AMINO-3-CARBOXYLMUCONATE-6-SEMIALDEHYDE DECARBOXYLASE"/>
    <property type="match status" value="1"/>
</dbReference>
<dbReference type="InterPro" id="IPR032466">
    <property type="entry name" value="Metal_Hydrolase"/>
</dbReference>
<dbReference type="CDD" id="cd01292">
    <property type="entry name" value="metallo-dependent_hydrolases"/>
    <property type="match status" value="1"/>
</dbReference>